<protein>
    <submittedName>
        <fullName evidence="2">Helix-turn-helix domain-containing protein</fullName>
    </submittedName>
</protein>
<dbReference type="Gene3D" id="1.10.1660.10">
    <property type="match status" value="1"/>
</dbReference>
<accession>A0A7C4PUS7</accession>
<feature type="domain" description="Helix-turn-helix" evidence="1">
    <location>
        <begin position="13"/>
        <end position="62"/>
    </location>
</feature>
<name>A0A7C4PUS7_9CHLR</name>
<dbReference type="CDD" id="cd04762">
    <property type="entry name" value="HTH_MerR-trunc"/>
    <property type="match status" value="1"/>
</dbReference>
<sequence>MNQSSFSKKPKTWLSLSEAADILGVHFTTLRRWADAGDIECMRTPGGRRRFNVEVIVQFLQHHQQTPVLNLPTVIETRVIDHTRRNLQKSSSITRHWIGQFNDEQKTQFRQTGSRLTALLMQYSNRAENGGAFLEEGKRISAGYGTLCYQAGLPITETIQAFLFFRRSILDAVHETDFLSEINDAESHQLYQRASFFFDEMLMALVSQYFSLSTTNSISCSQ</sequence>
<dbReference type="InterPro" id="IPR041657">
    <property type="entry name" value="HTH_17"/>
</dbReference>
<organism evidence="2">
    <name type="scientific">Anaerolinea thermolimosa</name>
    <dbReference type="NCBI Taxonomy" id="229919"/>
    <lineage>
        <taxon>Bacteria</taxon>
        <taxon>Bacillati</taxon>
        <taxon>Chloroflexota</taxon>
        <taxon>Anaerolineae</taxon>
        <taxon>Anaerolineales</taxon>
        <taxon>Anaerolineaceae</taxon>
        <taxon>Anaerolinea</taxon>
    </lineage>
</organism>
<dbReference type="InterPro" id="IPR010093">
    <property type="entry name" value="SinI_DNA-bd"/>
</dbReference>
<gene>
    <name evidence="2" type="ORF">ENT37_15365</name>
</gene>
<reference evidence="2" key="1">
    <citation type="journal article" date="2020" name="mSystems">
        <title>Genome- and Community-Level Interaction Insights into Carbon Utilization and Element Cycling Functions of Hydrothermarchaeota in Hydrothermal Sediment.</title>
        <authorList>
            <person name="Zhou Z."/>
            <person name="Liu Y."/>
            <person name="Xu W."/>
            <person name="Pan J."/>
            <person name="Luo Z.H."/>
            <person name="Li M."/>
        </authorList>
    </citation>
    <scope>NUCLEOTIDE SEQUENCE [LARGE SCALE GENOMIC DNA]</scope>
    <source>
        <strain evidence="2">SpSt-573</strain>
    </source>
</reference>
<evidence type="ECO:0000259" key="1">
    <source>
        <dbReference type="Pfam" id="PF12728"/>
    </source>
</evidence>
<dbReference type="GO" id="GO:0003677">
    <property type="term" value="F:DNA binding"/>
    <property type="evidence" value="ECO:0007669"/>
    <property type="project" value="InterPro"/>
</dbReference>
<dbReference type="EMBL" id="DSYK01000776">
    <property type="protein sequence ID" value="HGS23230.1"/>
    <property type="molecule type" value="Genomic_DNA"/>
</dbReference>
<dbReference type="InterPro" id="IPR009061">
    <property type="entry name" value="DNA-bd_dom_put_sf"/>
</dbReference>
<evidence type="ECO:0000313" key="2">
    <source>
        <dbReference type="EMBL" id="HGS23230.1"/>
    </source>
</evidence>
<comment type="caution">
    <text evidence="2">The sequence shown here is derived from an EMBL/GenBank/DDBJ whole genome shotgun (WGS) entry which is preliminary data.</text>
</comment>
<proteinExistence type="predicted"/>
<dbReference type="NCBIfam" id="TIGR01764">
    <property type="entry name" value="excise"/>
    <property type="match status" value="1"/>
</dbReference>
<dbReference type="Pfam" id="PF12728">
    <property type="entry name" value="HTH_17"/>
    <property type="match status" value="1"/>
</dbReference>
<dbReference type="AlphaFoldDB" id="A0A7C4PUS7"/>
<dbReference type="SUPFAM" id="SSF46955">
    <property type="entry name" value="Putative DNA-binding domain"/>
    <property type="match status" value="1"/>
</dbReference>